<dbReference type="AlphaFoldDB" id="A0A9X3U075"/>
<dbReference type="InterPro" id="IPR008920">
    <property type="entry name" value="TF_FadR/GntR_C"/>
</dbReference>
<keyword evidence="1" id="KW-0805">Transcription regulation</keyword>
<evidence type="ECO:0000313" key="6">
    <source>
        <dbReference type="Proteomes" id="UP001141619"/>
    </source>
</evidence>
<dbReference type="PANTHER" id="PTHR43537">
    <property type="entry name" value="TRANSCRIPTIONAL REGULATOR, GNTR FAMILY"/>
    <property type="match status" value="1"/>
</dbReference>
<proteinExistence type="predicted"/>
<dbReference type="InterPro" id="IPR000524">
    <property type="entry name" value="Tscrpt_reg_HTH_GntR"/>
</dbReference>
<accession>A0A9X3U075</accession>
<dbReference type="Proteomes" id="UP001141619">
    <property type="component" value="Unassembled WGS sequence"/>
</dbReference>
<dbReference type="SMART" id="SM00895">
    <property type="entry name" value="FCD"/>
    <property type="match status" value="1"/>
</dbReference>
<dbReference type="InterPro" id="IPR036388">
    <property type="entry name" value="WH-like_DNA-bd_sf"/>
</dbReference>
<dbReference type="SUPFAM" id="SSF48008">
    <property type="entry name" value="GntR ligand-binding domain-like"/>
    <property type="match status" value="1"/>
</dbReference>
<reference evidence="5" key="1">
    <citation type="submission" date="2022-08" db="EMBL/GenBank/DDBJ databases">
        <authorList>
            <person name="Vandamme P."/>
            <person name="Hettiarachchi A."/>
            <person name="Peeters C."/>
            <person name="Cnockaert M."/>
            <person name="Carlier A."/>
        </authorList>
    </citation>
    <scope>NUCLEOTIDE SEQUENCE</scope>
    <source>
        <strain evidence="5">LMG 31809</strain>
    </source>
</reference>
<dbReference type="InterPro" id="IPR011711">
    <property type="entry name" value="GntR_C"/>
</dbReference>
<dbReference type="SUPFAM" id="SSF46785">
    <property type="entry name" value="Winged helix' DNA-binding domain"/>
    <property type="match status" value="1"/>
</dbReference>
<dbReference type="GO" id="GO:0003700">
    <property type="term" value="F:DNA-binding transcription factor activity"/>
    <property type="evidence" value="ECO:0007669"/>
    <property type="project" value="InterPro"/>
</dbReference>
<sequence>MTDETPLSIPATGGPQRDTLKEHCSTELKLALMAGRFTPGDQVTVRALADQLKFTIMPMREAVQRMVLAGALINLPNGRVSIPKPTRAEFLELIDIRQRLEPIACERATKHVTDQDLEQIAACQRDLVQAIANSALEESILCNLKFYFSIYKAAQSPHLSDLIEMVWLRFGAMIPQPVVLIYRWSSPRGQTEYVANQMKNHEALLGALQTRDTIAANRVMNRIITMNEEFCLRTFPFDDAAKE</sequence>
<evidence type="ECO:0000256" key="2">
    <source>
        <dbReference type="ARBA" id="ARBA00023125"/>
    </source>
</evidence>
<reference evidence="5" key="2">
    <citation type="journal article" date="2023" name="Syst. Appl. Microbiol.">
        <title>Govania unica gen. nov., sp. nov., a rare biosphere bacterium that represents a novel family in the class Alphaproteobacteria.</title>
        <authorList>
            <person name="Vandamme P."/>
            <person name="Peeters C."/>
            <person name="Hettiarachchi A."/>
            <person name="Cnockaert M."/>
            <person name="Carlier A."/>
        </authorList>
    </citation>
    <scope>NUCLEOTIDE SEQUENCE</scope>
    <source>
        <strain evidence="5">LMG 31809</strain>
    </source>
</reference>
<feature type="domain" description="GntR C-terminal" evidence="4">
    <location>
        <begin position="92"/>
        <end position="226"/>
    </location>
</feature>
<evidence type="ECO:0000256" key="1">
    <source>
        <dbReference type="ARBA" id="ARBA00023015"/>
    </source>
</evidence>
<comment type="caution">
    <text evidence="5">The sequence shown here is derived from an EMBL/GenBank/DDBJ whole genome shotgun (WGS) entry which is preliminary data.</text>
</comment>
<dbReference type="GO" id="GO:0003677">
    <property type="term" value="F:DNA binding"/>
    <property type="evidence" value="ECO:0007669"/>
    <property type="project" value="UniProtKB-KW"/>
</dbReference>
<dbReference type="Gene3D" id="1.20.120.530">
    <property type="entry name" value="GntR ligand-binding domain-like"/>
    <property type="match status" value="1"/>
</dbReference>
<evidence type="ECO:0000313" key="5">
    <source>
        <dbReference type="EMBL" id="MDA5194529.1"/>
    </source>
</evidence>
<dbReference type="Pfam" id="PF07729">
    <property type="entry name" value="FCD"/>
    <property type="match status" value="1"/>
</dbReference>
<dbReference type="RefSeq" id="WP_274944234.1">
    <property type="nucleotide sequence ID" value="NZ_JANWOI010000004.1"/>
</dbReference>
<dbReference type="EMBL" id="JANWOI010000004">
    <property type="protein sequence ID" value="MDA5194529.1"/>
    <property type="molecule type" value="Genomic_DNA"/>
</dbReference>
<keyword evidence="3" id="KW-0804">Transcription</keyword>
<dbReference type="Pfam" id="PF00392">
    <property type="entry name" value="GntR"/>
    <property type="match status" value="1"/>
</dbReference>
<evidence type="ECO:0000256" key="3">
    <source>
        <dbReference type="ARBA" id="ARBA00023163"/>
    </source>
</evidence>
<protein>
    <submittedName>
        <fullName evidence="5">GntR family transcriptional regulator</fullName>
    </submittedName>
</protein>
<organism evidence="5 6">
    <name type="scientific">Govanella unica</name>
    <dbReference type="NCBI Taxonomy" id="2975056"/>
    <lineage>
        <taxon>Bacteria</taxon>
        <taxon>Pseudomonadati</taxon>
        <taxon>Pseudomonadota</taxon>
        <taxon>Alphaproteobacteria</taxon>
        <taxon>Emcibacterales</taxon>
        <taxon>Govanellaceae</taxon>
        <taxon>Govanella</taxon>
    </lineage>
</organism>
<dbReference type="Gene3D" id="1.10.10.10">
    <property type="entry name" value="Winged helix-like DNA-binding domain superfamily/Winged helix DNA-binding domain"/>
    <property type="match status" value="1"/>
</dbReference>
<dbReference type="InterPro" id="IPR036390">
    <property type="entry name" value="WH_DNA-bd_sf"/>
</dbReference>
<keyword evidence="2" id="KW-0238">DNA-binding</keyword>
<name>A0A9X3U075_9PROT</name>
<gene>
    <name evidence="5" type="ORF">NYP16_11265</name>
</gene>
<dbReference type="PANTHER" id="PTHR43537:SF39">
    <property type="entry name" value="HTH-TYPE TRANSCRIPTIONAL REGULATOR MCBR"/>
    <property type="match status" value="1"/>
</dbReference>
<keyword evidence="6" id="KW-1185">Reference proteome</keyword>
<evidence type="ECO:0000259" key="4">
    <source>
        <dbReference type="SMART" id="SM00895"/>
    </source>
</evidence>